<evidence type="ECO:0000256" key="2">
    <source>
        <dbReference type="ARBA" id="ARBA00022679"/>
    </source>
</evidence>
<accession>A0A7R8YZ60</accession>
<gene>
    <name evidence="9" type="ORF">HERILL_LOCUS10173</name>
</gene>
<evidence type="ECO:0000256" key="4">
    <source>
        <dbReference type="ARBA" id="ARBA00022833"/>
    </source>
</evidence>
<keyword evidence="10" id="KW-1185">Reference proteome</keyword>
<keyword evidence="5" id="KW-0520">NAD</keyword>
<protein>
    <recommendedName>
        <fullName evidence="1">protein acetyllysine N-acetyltransferase</fullName>
        <ecNumber evidence="1">2.3.1.286</ecNumber>
    </recommendedName>
</protein>
<dbReference type="GO" id="GO:0070403">
    <property type="term" value="F:NAD+ binding"/>
    <property type="evidence" value="ECO:0007669"/>
    <property type="project" value="InterPro"/>
</dbReference>
<dbReference type="GO" id="GO:0005634">
    <property type="term" value="C:nucleus"/>
    <property type="evidence" value="ECO:0007669"/>
    <property type="project" value="TreeGrafter"/>
</dbReference>
<feature type="binding site" evidence="7">
    <location>
        <position position="141"/>
    </location>
    <ligand>
        <name>Zn(2+)</name>
        <dbReference type="ChEBI" id="CHEBI:29105"/>
    </ligand>
</feature>
<dbReference type="EMBL" id="LR899012">
    <property type="protein sequence ID" value="CAD7087466.1"/>
    <property type="molecule type" value="Genomic_DNA"/>
</dbReference>
<feature type="binding site" evidence="7">
    <location>
        <position position="144"/>
    </location>
    <ligand>
        <name>Zn(2+)</name>
        <dbReference type="ChEBI" id="CHEBI:29105"/>
    </ligand>
</feature>
<reference evidence="9 10" key="1">
    <citation type="submission" date="2020-11" db="EMBL/GenBank/DDBJ databases">
        <authorList>
            <person name="Wallbank WR R."/>
            <person name="Pardo Diaz C."/>
            <person name="Kozak K."/>
            <person name="Martin S."/>
            <person name="Jiggins C."/>
            <person name="Moest M."/>
            <person name="Warren A I."/>
            <person name="Generalovic N T."/>
            <person name="Byers J.R.P. K."/>
            <person name="Montejo-Kovacevich G."/>
            <person name="Yen C E."/>
        </authorList>
    </citation>
    <scope>NUCLEOTIDE SEQUENCE [LARGE SCALE GENOMIC DNA]</scope>
</reference>
<dbReference type="PROSITE" id="PS50305">
    <property type="entry name" value="SIRTUIN"/>
    <property type="match status" value="1"/>
</dbReference>
<dbReference type="Gene3D" id="2.20.28.200">
    <property type="match status" value="1"/>
</dbReference>
<comment type="similarity">
    <text evidence="6">Belongs to the sirtuin family. Class IV subfamily.</text>
</comment>
<dbReference type="FunFam" id="3.40.50.1220:FF:000038">
    <property type="entry name" value="NAD-dependent protein deacetylase sirtuin-6 isoform X2"/>
    <property type="match status" value="1"/>
</dbReference>
<dbReference type="Proteomes" id="UP000594454">
    <property type="component" value="Chromosome 4"/>
</dbReference>
<dbReference type="Gene3D" id="3.40.50.1220">
    <property type="entry name" value="TPP-binding domain"/>
    <property type="match status" value="1"/>
</dbReference>
<feature type="active site" description="Proton acceptor" evidence="7">
    <location>
        <position position="133"/>
    </location>
</feature>
<dbReference type="GO" id="GO:0046969">
    <property type="term" value="F:histone H3K9 deacetylase activity, NAD-dependent"/>
    <property type="evidence" value="ECO:0007669"/>
    <property type="project" value="TreeGrafter"/>
</dbReference>
<evidence type="ECO:0000313" key="10">
    <source>
        <dbReference type="Proteomes" id="UP000594454"/>
    </source>
</evidence>
<keyword evidence="2" id="KW-0808">Transferase</keyword>
<organism evidence="9 10">
    <name type="scientific">Hermetia illucens</name>
    <name type="common">Black soldier fly</name>
    <dbReference type="NCBI Taxonomy" id="343691"/>
    <lineage>
        <taxon>Eukaryota</taxon>
        <taxon>Metazoa</taxon>
        <taxon>Ecdysozoa</taxon>
        <taxon>Arthropoda</taxon>
        <taxon>Hexapoda</taxon>
        <taxon>Insecta</taxon>
        <taxon>Pterygota</taxon>
        <taxon>Neoptera</taxon>
        <taxon>Endopterygota</taxon>
        <taxon>Diptera</taxon>
        <taxon>Brachycera</taxon>
        <taxon>Stratiomyomorpha</taxon>
        <taxon>Stratiomyidae</taxon>
        <taxon>Hermetiinae</taxon>
        <taxon>Hermetia</taxon>
    </lineage>
</organism>
<feature type="binding site" evidence="7">
    <location>
        <position position="166"/>
    </location>
    <ligand>
        <name>Zn(2+)</name>
        <dbReference type="ChEBI" id="CHEBI:29105"/>
    </ligand>
</feature>
<dbReference type="SUPFAM" id="SSF52467">
    <property type="entry name" value="DHS-like NAD/FAD-binding domain"/>
    <property type="match status" value="1"/>
</dbReference>
<evidence type="ECO:0000256" key="7">
    <source>
        <dbReference type="PROSITE-ProRule" id="PRU00236"/>
    </source>
</evidence>
<keyword evidence="3 7" id="KW-0479">Metal-binding</keyword>
<dbReference type="GO" id="GO:0003714">
    <property type="term" value="F:transcription corepressor activity"/>
    <property type="evidence" value="ECO:0007669"/>
    <property type="project" value="TreeGrafter"/>
</dbReference>
<name>A0A7R8YZ60_HERIL</name>
<dbReference type="InterPro" id="IPR003000">
    <property type="entry name" value="Sirtuin"/>
</dbReference>
<dbReference type="EC" id="2.3.1.286" evidence="1"/>
<dbReference type="OMA" id="EQCKKCR"/>
<dbReference type="GO" id="GO:0046872">
    <property type="term" value="F:metal ion binding"/>
    <property type="evidence" value="ECO:0007669"/>
    <property type="project" value="UniProtKB-KW"/>
</dbReference>
<sequence length="350" mass="39398">MSCNYADGLSPYEHKGVLGLPEKLDDEETIERNCELLAKWIQESKHVVVHTGAGISTCAGIPDFRGPNGVWTLEEKGEKPNINISFNDAVPTKTHMALKALVEKGYVHHIISQNIDGLHLKSGLSRKYISELHGNMFIEQCNKCRRQYVCNKPAPTVGQKLTGGACRGGKNARPCRGGMLIDNILDWEHDLPDRDLDLAFIHSTLADLNITLGTTLQIVPSGNLPLKNKKLGGKLVICNLQPTKHDKKADLKISMYVDDLMTKVLKRLGIELPEYNVEVDPTKQEQTNFEWTIPPEDVKEMDKIYSARMKERPKKRGKNGYYPICNSKLMKKDFKAKSEKNECTKEEESK</sequence>
<evidence type="ECO:0000259" key="8">
    <source>
        <dbReference type="PROSITE" id="PS50305"/>
    </source>
</evidence>
<dbReference type="PANTHER" id="PTHR11085:SF12">
    <property type="entry name" value="NAD-DEPENDENT PROTEIN DEACYLASE SIRTUIN-6"/>
    <property type="match status" value="1"/>
</dbReference>
<dbReference type="GO" id="GO:0000122">
    <property type="term" value="P:negative regulation of transcription by RNA polymerase II"/>
    <property type="evidence" value="ECO:0007669"/>
    <property type="project" value="TreeGrafter"/>
</dbReference>
<dbReference type="PANTHER" id="PTHR11085">
    <property type="entry name" value="NAD-DEPENDENT PROTEIN DEACYLASE SIRTUIN-5, MITOCHONDRIAL-RELATED"/>
    <property type="match status" value="1"/>
</dbReference>
<feature type="binding site" evidence="7">
    <location>
        <position position="175"/>
    </location>
    <ligand>
        <name>Zn(2+)</name>
        <dbReference type="ChEBI" id="CHEBI:29105"/>
    </ligand>
</feature>
<evidence type="ECO:0000313" key="9">
    <source>
        <dbReference type="EMBL" id="CAD7087466.1"/>
    </source>
</evidence>
<dbReference type="InParanoid" id="A0A7R8YZ60"/>
<dbReference type="FunCoup" id="A0A7R8YZ60">
    <property type="interactions" value="712"/>
</dbReference>
<proteinExistence type="inferred from homology"/>
<evidence type="ECO:0000256" key="6">
    <source>
        <dbReference type="ARBA" id="ARBA00038170"/>
    </source>
</evidence>
<dbReference type="AlphaFoldDB" id="A0A7R8YZ60"/>
<dbReference type="InterPro" id="IPR029035">
    <property type="entry name" value="DHS-like_NAD/FAD-binding_dom"/>
</dbReference>
<evidence type="ECO:0000256" key="5">
    <source>
        <dbReference type="ARBA" id="ARBA00023027"/>
    </source>
</evidence>
<dbReference type="Pfam" id="PF02146">
    <property type="entry name" value="SIR2"/>
    <property type="match status" value="1"/>
</dbReference>
<evidence type="ECO:0000256" key="1">
    <source>
        <dbReference type="ARBA" id="ARBA00012928"/>
    </source>
</evidence>
<feature type="domain" description="Deacetylase sirtuin-type" evidence="8">
    <location>
        <begin position="27"/>
        <end position="271"/>
    </location>
</feature>
<dbReference type="InterPro" id="IPR026590">
    <property type="entry name" value="Ssirtuin_cat_dom"/>
</dbReference>
<dbReference type="InterPro" id="IPR050134">
    <property type="entry name" value="NAD-dep_sirtuin_deacylases"/>
</dbReference>
<dbReference type="OrthoDB" id="2919105at2759"/>
<keyword evidence="4 7" id="KW-0862">Zinc</keyword>
<evidence type="ECO:0000256" key="3">
    <source>
        <dbReference type="ARBA" id="ARBA00022723"/>
    </source>
</evidence>